<evidence type="ECO:0000256" key="1">
    <source>
        <dbReference type="SAM" id="SignalP"/>
    </source>
</evidence>
<dbReference type="RefSeq" id="WP_069205797.1">
    <property type="nucleotide sequence ID" value="NZ_CP014168.1"/>
</dbReference>
<organism evidence="2 3">
    <name type="scientific">Sphingomonas panacis</name>
    <dbReference type="NCBI Taxonomy" id="1560345"/>
    <lineage>
        <taxon>Bacteria</taxon>
        <taxon>Pseudomonadati</taxon>
        <taxon>Pseudomonadota</taxon>
        <taxon>Alphaproteobacteria</taxon>
        <taxon>Sphingomonadales</taxon>
        <taxon>Sphingomonadaceae</taxon>
        <taxon>Sphingomonas</taxon>
    </lineage>
</organism>
<name>A0A1B3ZCW9_9SPHN</name>
<accession>A0A1B3ZCW9</accession>
<keyword evidence="1" id="KW-0732">Signal</keyword>
<dbReference type="Proteomes" id="UP000094256">
    <property type="component" value="Chromosome"/>
</dbReference>
<keyword evidence="3" id="KW-1185">Reference proteome</keyword>
<protein>
    <submittedName>
        <fullName evidence="2">Uncharacterized protein</fullName>
    </submittedName>
</protein>
<dbReference type="OrthoDB" id="6004814at2"/>
<evidence type="ECO:0000313" key="2">
    <source>
        <dbReference type="EMBL" id="AOH85266.1"/>
    </source>
</evidence>
<feature type="signal peptide" evidence="1">
    <location>
        <begin position="1"/>
        <end position="20"/>
    </location>
</feature>
<dbReference type="AlphaFoldDB" id="A0A1B3ZCW9"/>
<dbReference type="KEGG" id="span:AWL63_16195"/>
<feature type="chain" id="PRO_5008556354" evidence="1">
    <location>
        <begin position="21"/>
        <end position="156"/>
    </location>
</feature>
<dbReference type="STRING" id="1560345.AWL63_16195"/>
<gene>
    <name evidence="2" type="ORF">AWL63_16195</name>
</gene>
<dbReference type="EMBL" id="CP014168">
    <property type="protein sequence ID" value="AOH85266.1"/>
    <property type="molecule type" value="Genomic_DNA"/>
</dbReference>
<proteinExistence type="predicted"/>
<sequence>MKMLFAPLLLATAVAAPAFAADHSGTYHSVESKSFWSNGEFPKGFSLTIDLKFSPNKLEYHAVNDTMKGKPPYKNDFVATLDDQVGPLNDNARYNQIRIKTLGPNTYQVLEQKDGDVIVGQYWEFSKDGKSLVRWGVGKAPDGKSKAFQEWFEKVK</sequence>
<reference evidence="2 3" key="1">
    <citation type="submission" date="2016-01" db="EMBL/GenBank/DDBJ databases">
        <title>Complete genome and mega plasmid sequence of Sphingomonas panacis DCY99 elicits systemic resistance in rice to Xanthomonas oryzae.</title>
        <authorList>
            <person name="Kim Y.J."/>
            <person name="Yang D.C."/>
            <person name="Sing P."/>
        </authorList>
    </citation>
    <scope>NUCLEOTIDE SEQUENCE [LARGE SCALE GENOMIC DNA]</scope>
    <source>
        <strain evidence="2 3">DCY99</strain>
    </source>
</reference>
<evidence type="ECO:0000313" key="3">
    <source>
        <dbReference type="Proteomes" id="UP000094256"/>
    </source>
</evidence>